<dbReference type="InterPro" id="IPR009057">
    <property type="entry name" value="Homeodomain-like_sf"/>
</dbReference>
<dbReference type="SUPFAM" id="SSF48498">
    <property type="entry name" value="Tetracyclin repressor-like, C-terminal domain"/>
    <property type="match status" value="1"/>
</dbReference>
<feature type="domain" description="HTH tetR-type" evidence="5">
    <location>
        <begin position="4"/>
        <end position="64"/>
    </location>
</feature>
<keyword evidence="1" id="KW-0805">Transcription regulation</keyword>
<sequence>MKRLGVKERIIKTASDLFYHNGYNQTGINQIIADAGVAKASMYQHFRSKEDIAVAYLVGRHALWMGKLFDFVSTEHTSKGKIIRCFDYLVNWLYEVDFRGCGWQNIITDLPNDHDKIRNQAVNHKNEVRNYIHTLLKSDETVEQAEQLGDQILILLEGAIILSQIQKNKWPILAAKDAAIRLLK</sequence>
<organism evidence="6 7">
    <name type="scientific">Flavivirga rizhaonensis</name>
    <dbReference type="NCBI Taxonomy" id="2559571"/>
    <lineage>
        <taxon>Bacteria</taxon>
        <taxon>Pseudomonadati</taxon>
        <taxon>Bacteroidota</taxon>
        <taxon>Flavobacteriia</taxon>
        <taxon>Flavobacteriales</taxon>
        <taxon>Flavobacteriaceae</taxon>
        <taxon>Flavivirga</taxon>
    </lineage>
</organism>
<keyword evidence="2 4" id="KW-0238">DNA-binding</keyword>
<dbReference type="Pfam" id="PF21993">
    <property type="entry name" value="TetR_C_13_2"/>
    <property type="match status" value="1"/>
</dbReference>
<dbReference type="InterPro" id="IPR036271">
    <property type="entry name" value="Tet_transcr_reg_TetR-rel_C_sf"/>
</dbReference>
<dbReference type="InterPro" id="IPR054156">
    <property type="entry name" value="YxaF_TetR_C"/>
</dbReference>
<dbReference type="PANTHER" id="PTHR47506:SF3">
    <property type="entry name" value="HTH-TYPE TRANSCRIPTIONAL REGULATOR LMRA"/>
    <property type="match status" value="1"/>
</dbReference>
<evidence type="ECO:0000256" key="1">
    <source>
        <dbReference type="ARBA" id="ARBA00023015"/>
    </source>
</evidence>
<dbReference type="SUPFAM" id="SSF46689">
    <property type="entry name" value="Homeodomain-like"/>
    <property type="match status" value="1"/>
</dbReference>
<proteinExistence type="predicted"/>
<dbReference type="PROSITE" id="PS50977">
    <property type="entry name" value="HTH_TETR_2"/>
    <property type="match status" value="1"/>
</dbReference>
<evidence type="ECO:0000256" key="4">
    <source>
        <dbReference type="PROSITE-ProRule" id="PRU00335"/>
    </source>
</evidence>
<dbReference type="Pfam" id="PF00440">
    <property type="entry name" value="TetR_N"/>
    <property type="match status" value="1"/>
</dbReference>
<gene>
    <name evidence="6" type="ORF">EM932_07480</name>
</gene>
<dbReference type="GO" id="GO:0003677">
    <property type="term" value="F:DNA binding"/>
    <property type="evidence" value="ECO:0007669"/>
    <property type="project" value="UniProtKB-UniRule"/>
</dbReference>
<evidence type="ECO:0000256" key="3">
    <source>
        <dbReference type="ARBA" id="ARBA00023163"/>
    </source>
</evidence>
<dbReference type="PANTHER" id="PTHR47506">
    <property type="entry name" value="TRANSCRIPTIONAL REGULATORY PROTEIN"/>
    <property type="match status" value="1"/>
</dbReference>
<dbReference type="OrthoDB" id="9787680at2"/>
<keyword evidence="7" id="KW-1185">Reference proteome</keyword>
<feature type="DNA-binding region" description="H-T-H motif" evidence="4">
    <location>
        <begin position="27"/>
        <end position="46"/>
    </location>
</feature>
<dbReference type="AlphaFoldDB" id="A0A4V3P4X8"/>
<evidence type="ECO:0000313" key="7">
    <source>
        <dbReference type="Proteomes" id="UP000307602"/>
    </source>
</evidence>
<evidence type="ECO:0000313" key="6">
    <source>
        <dbReference type="EMBL" id="TGV03144.1"/>
    </source>
</evidence>
<protein>
    <submittedName>
        <fullName evidence="6">TetR/AcrR family transcriptional regulator</fullName>
    </submittedName>
</protein>
<evidence type="ECO:0000256" key="2">
    <source>
        <dbReference type="ARBA" id="ARBA00023125"/>
    </source>
</evidence>
<name>A0A4V3P4X8_9FLAO</name>
<accession>A0A4V3P4X8</accession>
<dbReference type="Gene3D" id="1.10.357.10">
    <property type="entry name" value="Tetracycline Repressor, domain 2"/>
    <property type="match status" value="1"/>
</dbReference>
<evidence type="ECO:0000259" key="5">
    <source>
        <dbReference type="PROSITE" id="PS50977"/>
    </source>
</evidence>
<dbReference type="Proteomes" id="UP000307602">
    <property type="component" value="Unassembled WGS sequence"/>
</dbReference>
<keyword evidence="3" id="KW-0804">Transcription</keyword>
<dbReference type="RefSeq" id="WP_135876562.1">
    <property type="nucleotide sequence ID" value="NZ_SRSO01000008.1"/>
</dbReference>
<dbReference type="InterPro" id="IPR001647">
    <property type="entry name" value="HTH_TetR"/>
</dbReference>
<dbReference type="PRINTS" id="PR00455">
    <property type="entry name" value="HTHTETR"/>
</dbReference>
<comment type="caution">
    <text evidence="6">The sequence shown here is derived from an EMBL/GenBank/DDBJ whole genome shotgun (WGS) entry which is preliminary data.</text>
</comment>
<dbReference type="EMBL" id="SRSO01000008">
    <property type="protein sequence ID" value="TGV03144.1"/>
    <property type="molecule type" value="Genomic_DNA"/>
</dbReference>
<reference evidence="6 7" key="1">
    <citation type="submission" date="2019-04" db="EMBL/GenBank/DDBJ databases">
        <authorList>
            <person name="Liu A."/>
        </authorList>
    </citation>
    <scope>NUCLEOTIDE SEQUENCE [LARGE SCALE GENOMIC DNA]</scope>
    <source>
        <strain evidence="6 7">RZ03</strain>
    </source>
</reference>